<dbReference type="InterPro" id="IPR046513">
    <property type="entry name" value="DUF6691"/>
</dbReference>
<proteinExistence type="predicted"/>
<protein>
    <submittedName>
        <fullName evidence="2">YeeE/YedE family protein</fullName>
    </submittedName>
</protein>
<dbReference type="Proteomes" id="UP000622317">
    <property type="component" value="Unassembled WGS sequence"/>
</dbReference>
<name>A0A927FCS2_9BACT</name>
<organism evidence="2 3">
    <name type="scientific">Pelagicoccus enzymogenes</name>
    <dbReference type="NCBI Taxonomy" id="2773457"/>
    <lineage>
        <taxon>Bacteria</taxon>
        <taxon>Pseudomonadati</taxon>
        <taxon>Verrucomicrobiota</taxon>
        <taxon>Opitutia</taxon>
        <taxon>Puniceicoccales</taxon>
        <taxon>Pelagicoccaceae</taxon>
        <taxon>Pelagicoccus</taxon>
    </lineage>
</organism>
<dbReference type="Pfam" id="PF20398">
    <property type="entry name" value="DUF6691"/>
    <property type="match status" value="1"/>
</dbReference>
<sequence length="139" mass="15161">MKRNLYAFLAGAVFAFGLALSGMSQPSKVRGFLDFFGEWDMTLLFVLGPAVGIYVLGTRLADKLSPKRFVCDSEPERMDTRFFVGCVLFGIGWGMVGICPGPSIVILGQGTLPVFLFFGFLLVGIFSADRLLERFSGGK</sequence>
<keyword evidence="1" id="KW-0472">Membrane</keyword>
<gene>
    <name evidence="2" type="ORF">IEN85_17625</name>
</gene>
<feature type="transmembrane region" description="Helical" evidence="1">
    <location>
        <begin position="42"/>
        <end position="61"/>
    </location>
</feature>
<comment type="caution">
    <text evidence="2">The sequence shown here is derived from an EMBL/GenBank/DDBJ whole genome shotgun (WGS) entry which is preliminary data.</text>
</comment>
<dbReference type="AlphaFoldDB" id="A0A927FCS2"/>
<keyword evidence="1" id="KW-0812">Transmembrane</keyword>
<feature type="transmembrane region" description="Helical" evidence="1">
    <location>
        <begin position="82"/>
        <end position="106"/>
    </location>
</feature>
<reference evidence="2" key="1">
    <citation type="submission" date="2020-09" db="EMBL/GenBank/DDBJ databases">
        <title>Pelagicoccus enzymogenes sp. nov. with an EPS production, isolated from marine sediment.</title>
        <authorList>
            <person name="Feng X."/>
        </authorList>
    </citation>
    <scope>NUCLEOTIDE SEQUENCE</scope>
    <source>
        <strain evidence="2">NFK12</strain>
    </source>
</reference>
<feature type="transmembrane region" description="Helical" evidence="1">
    <location>
        <begin position="112"/>
        <end position="132"/>
    </location>
</feature>
<keyword evidence="3" id="KW-1185">Reference proteome</keyword>
<dbReference type="RefSeq" id="WP_191618423.1">
    <property type="nucleotide sequence ID" value="NZ_JACYFG010000040.1"/>
</dbReference>
<accession>A0A927FCS2</accession>
<evidence type="ECO:0000313" key="3">
    <source>
        <dbReference type="Proteomes" id="UP000622317"/>
    </source>
</evidence>
<dbReference type="EMBL" id="JACYFG010000040">
    <property type="protein sequence ID" value="MBD5781325.1"/>
    <property type="molecule type" value="Genomic_DNA"/>
</dbReference>
<evidence type="ECO:0000256" key="1">
    <source>
        <dbReference type="SAM" id="Phobius"/>
    </source>
</evidence>
<evidence type="ECO:0000313" key="2">
    <source>
        <dbReference type="EMBL" id="MBD5781325.1"/>
    </source>
</evidence>
<keyword evidence="1" id="KW-1133">Transmembrane helix</keyword>